<gene>
    <name evidence="2" type="ORF">A3B49_03180</name>
</gene>
<protein>
    <submittedName>
        <fullName evidence="2">Uncharacterized protein</fullName>
    </submittedName>
</protein>
<dbReference type="Proteomes" id="UP000178017">
    <property type="component" value="Unassembled WGS sequence"/>
</dbReference>
<reference evidence="2 3" key="1">
    <citation type="journal article" date="2016" name="Nat. Commun.">
        <title>Thousands of microbial genomes shed light on interconnected biogeochemical processes in an aquifer system.</title>
        <authorList>
            <person name="Anantharaman K."/>
            <person name="Brown C.T."/>
            <person name="Hug L.A."/>
            <person name="Sharon I."/>
            <person name="Castelle C.J."/>
            <person name="Probst A.J."/>
            <person name="Thomas B.C."/>
            <person name="Singh A."/>
            <person name="Wilkins M.J."/>
            <person name="Karaoz U."/>
            <person name="Brodie E.L."/>
            <person name="Williams K.H."/>
            <person name="Hubbard S.S."/>
            <person name="Banfield J.F."/>
        </authorList>
    </citation>
    <scope>NUCLEOTIDE SEQUENCE [LARGE SCALE GENOMIC DNA]</scope>
</reference>
<evidence type="ECO:0000256" key="1">
    <source>
        <dbReference type="SAM" id="Phobius"/>
    </source>
</evidence>
<evidence type="ECO:0000313" key="3">
    <source>
        <dbReference type="Proteomes" id="UP000178017"/>
    </source>
</evidence>
<keyword evidence="1" id="KW-0472">Membrane</keyword>
<keyword evidence="1" id="KW-1133">Transmembrane helix</keyword>
<keyword evidence="1" id="KW-0812">Transmembrane</keyword>
<dbReference type="AlphaFoldDB" id="A0A1F5MKC4"/>
<accession>A0A1F5MKC4</accession>
<organism evidence="2 3">
    <name type="scientific">Candidatus Daviesbacteria bacterium RIFCSPLOWO2_01_FULL_40_24</name>
    <dbReference type="NCBI Taxonomy" id="1797787"/>
    <lineage>
        <taxon>Bacteria</taxon>
        <taxon>Candidatus Daviesiibacteriota</taxon>
    </lineage>
</organism>
<feature type="transmembrane region" description="Helical" evidence="1">
    <location>
        <begin position="6"/>
        <end position="23"/>
    </location>
</feature>
<evidence type="ECO:0000313" key="2">
    <source>
        <dbReference type="EMBL" id="OGE65837.1"/>
    </source>
</evidence>
<proteinExistence type="predicted"/>
<name>A0A1F5MKC4_9BACT</name>
<comment type="caution">
    <text evidence="2">The sequence shown here is derived from an EMBL/GenBank/DDBJ whole genome shotgun (WGS) entry which is preliminary data.</text>
</comment>
<dbReference type="EMBL" id="MFDO01000004">
    <property type="protein sequence ID" value="OGE65837.1"/>
    <property type="molecule type" value="Genomic_DNA"/>
</dbReference>
<sequence>MKNKKVWIFSLLIISVGSFFYFGKSQGRTGLILYTFLSQEYNNKFTLRTWPIENFLVSSANSSTYCCGENSVDPFDEKATPSVIVQNLSDQKIRSIYEISFTTSATDGKFDKGNIIYLSDEKQIKEYFVAEWNIDWGGSAGLKGMAIFGNKDGQFQPISGYPFPNDFKSSINITDKLSNKKYSFPITGDSNFSEVTDLNNDGKLDLLYADWKWDFEKGESHYQSRPWNLQVFELVANTFRVAEWWNGGEIYRTPENIGYSDADTVRLKQIFYEKSK</sequence>